<dbReference type="EMBL" id="GBRH01272411">
    <property type="protein sequence ID" value="JAD25484.1"/>
    <property type="molecule type" value="Transcribed_RNA"/>
</dbReference>
<protein>
    <submittedName>
        <fullName evidence="2">Uncharacterized protein</fullName>
    </submittedName>
</protein>
<organism evidence="2">
    <name type="scientific">Arundo donax</name>
    <name type="common">Giant reed</name>
    <name type="synonym">Donax arundinaceus</name>
    <dbReference type="NCBI Taxonomy" id="35708"/>
    <lineage>
        <taxon>Eukaryota</taxon>
        <taxon>Viridiplantae</taxon>
        <taxon>Streptophyta</taxon>
        <taxon>Embryophyta</taxon>
        <taxon>Tracheophyta</taxon>
        <taxon>Spermatophyta</taxon>
        <taxon>Magnoliopsida</taxon>
        <taxon>Liliopsida</taxon>
        <taxon>Poales</taxon>
        <taxon>Poaceae</taxon>
        <taxon>PACMAD clade</taxon>
        <taxon>Arundinoideae</taxon>
        <taxon>Arundineae</taxon>
        <taxon>Arundo</taxon>
    </lineage>
</organism>
<sequence>MERQTPQPGGKNNTGQDSPHVPTNLLLDSFDSAKTDNGGD</sequence>
<evidence type="ECO:0000313" key="2">
    <source>
        <dbReference type="EMBL" id="JAD25484.1"/>
    </source>
</evidence>
<proteinExistence type="predicted"/>
<evidence type="ECO:0000256" key="1">
    <source>
        <dbReference type="SAM" id="MobiDB-lite"/>
    </source>
</evidence>
<reference evidence="2" key="1">
    <citation type="submission" date="2014-09" db="EMBL/GenBank/DDBJ databases">
        <authorList>
            <person name="Magalhaes I.L.F."/>
            <person name="Oliveira U."/>
            <person name="Santos F.R."/>
            <person name="Vidigal T.H.D.A."/>
            <person name="Brescovit A.D."/>
            <person name="Santos A.J."/>
        </authorList>
    </citation>
    <scope>NUCLEOTIDE SEQUENCE</scope>
    <source>
        <tissue evidence="2">Shoot tissue taken approximately 20 cm above the soil surface</tissue>
    </source>
</reference>
<name>A0A0A8YGM3_ARUDO</name>
<feature type="compositionally biased region" description="Polar residues" evidence="1">
    <location>
        <begin position="1"/>
        <end position="17"/>
    </location>
</feature>
<feature type="region of interest" description="Disordered" evidence="1">
    <location>
        <begin position="1"/>
        <end position="40"/>
    </location>
</feature>
<dbReference type="AlphaFoldDB" id="A0A0A8YGM3"/>
<accession>A0A0A8YGM3</accession>
<reference evidence="2" key="2">
    <citation type="journal article" date="2015" name="Data Brief">
        <title>Shoot transcriptome of the giant reed, Arundo donax.</title>
        <authorList>
            <person name="Barrero R.A."/>
            <person name="Guerrero F.D."/>
            <person name="Moolhuijzen P."/>
            <person name="Goolsby J.A."/>
            <person name="Tidwell J."/>
            <person name="Bellgard S.E."/>
            <person name="Bellgard M.I."/>
        </authorList>
    </citation>
    <scope>NUCLEOTIDE SEQUENCE</scope>
    <source>
        <tissue evidence="2">Shoot tissue taken approximately 20 cm above the soil surface</tissue>
    </source>
</reference>